<protein>
    <submittedName>
        <fullName evidence="1">Uncharacterized protein</fullName>
    </submittedName>
</protein>
<evidence type="ECO:0000313" key="1">
    <source>
        <dbReference type="EMBL" id="MEE3719722.1"/>
    </source>
</evidence>
<organism evidence="1 2">
    <name type="scientific">Tumidithrix elongata BACA0141</name>
    <dbReference type="NCBI Taxonomy" id="2716417"/>
    <lineage>
        <taxon>Bacteria</taxon>
        <taxon>Bacillati</taxon>
        <taxon>Cyanobacteriota</taxon>
        <taxon>Cyanophyceae</taxon>
        <taxon>Pseudanabaenales</taxon>
        <taxon>Pseudanabaenaceae</taxon>
        <taxon>Tumidithrix</taxon>
        <taxon>Tumidithrix elongata</taxon>
    </lineage>
</organism>
<dbReference type="Proteomes" id="UP001333818">
    <property type="component" value="Unassembled WGS sequence"/>
</dbReference>
<evidence type="ECO:0000313" key="2">
    <source>
        <dbReference type="Proteomes" id="UP001333818"/>
    </source>
</evidence>
<reference evidence="1" key="1">
    <citation type="submission" date="2024-01" db="EMBL/GenBank/DDBJ databases">
        <title>Bank of Algae and Cyanobacteria of the Azores (BACA) strain genomes.</title>
        <authorList>
            <person name="Luz R."/>
            <person name="Cordeiro R."/>
            <person name="Fonseca A."/>
            <person name="Goncalves V."/>
        </authorList>
    </citation>
    <scope>NUCLEOTIDE SEQUENCE</scope>
    <source>
        <strain evidence="1">BACA0141</strain>
    </source>
</reference>
<dbReference type="EMBL" id="JAZBJZ010000163">
    <property type="protein sequence ID" value="MEE3719722.1"/>
    <property type="molecule type" value="Genomic_DNA"/>
</dbReference>
<dbReference type="RefSeq" id="WP_330486159.1">
    <property type="nucleotide sequence ID" value="NZ_JAZBJZ010000163.1"/>
</dbReference>
<accession>A0AAW9PWU9</accession>
<dbReference type="AlphaFoldDB" id="A0AAW9PWU9"/>
<name>A0AAW9PWU9_9CYAN</name>
<proteinExistence type="predicted"/>
<keyword evidence="2" id="KW-1185">Reference proteome</keyword>
<gene>
    <name evidence="1" type="ORF">V2H45_23555</name>
</gene>
<comment type="caution">
    <text evidence="1">The sequence shown here is derived from an EMBL/GenBank/DDBJ whole genome shotgun (WGS) entry which is preliminary data.</text>
</comment>
<sequence length="138" mass="15860">MTSTNDYQYWPFPVSEEERQIPEQAEKLDFLQDAYLDGFESYRAVRGMDDYGANSELRSGYILQRGRQNRWEFLLGEGNKTRFSALVTSFKVAGAGVRAWLSGRTTSDILEDVKEYLISPPRLEDFWDKGKKKAKDGG</sequence>